<dbReference type="EMBL" id="MPKY01000001">
    <property type="protein sequence ID" value="OJT00004.1"/>
    <property type="molecule type" value="Genomic_DNA"/>
</dbReference>
<sequence>MEFSIEYGAFRLVITGDHAAEQPMAHLSITYEGIRMLTADQNTATITVDQPSVSDIVALITTSFPNARKLGLNVFEAATLIAARWPTEWASTVDQSTKNKEARRNSAQ</sequence>
<comment type="caution">
    <text evidence="1">The sequence shown here is derived from an EMBL/GenBank/DDBJ whole genome shotgun (WGS) entry which is preliminary data.</text>
</comment>
<keyword evidence="2" id="KW-1185">Reference proteome</keyword>
<protein>
    <submittedName>
        <fullName evidence="1">Uncharacterized protein</fullName>
    </submittedName>
</protein>
<name>A0A1M2UXB3_MARNT</name>
<evidence type="ECO:0000313" key="2">
    <source>
        <dbReference type="Proteomes" id="UP000183986"/>
    </source>
</evidence>
<gene>
    <name evidence="1" type="ORF">BEE62_07785</name>
</gene>
<evidence type="ECO:0000313" key="1">
    <source>
        <dbReference type="EMBL" id="OJT00004.1"/>
    </source>
</evidence>
<dbReference type="AlphaFoldDB" id="A0A1M2UXB3"/>
<dbReference type="Proteomes" id="UP000183986">
    <property type="component" value="Unassembled WGS sequence"/>
</dbReference>
<proteinExistence type="predicted"/>
<accession>A0A1M2UXB3</accession>
<reference evidence="1" key="1">
    <citation type="submission" date="2016-11" db="EMBL/GenBank/DDBJ databases">
        <title>Draft Genome Sequence of Marinobacter hydrocarbonoclasticus strain STW2, a polyaromatic aromatic hydrocarbon degrading and denitrifying bacterium from rhizosphere of Seagrass Enhalus acodoides.</title>
        <authorList>
            <person name="Ling J."/>
            <person name="Dong J."/>
        </authorList>
    </citation>
    <scope>NUCLEOTIDE SEQUENCE [LARGE SCALE GENOMIC DNA]</scope>
    <source>
        <strain evidence="1">STW2</strain>
    </source>
</reference>
<organism evidence="1 2">
    <name type="scientific">Marinobacter nauticus</name>
    <name type="common">Marinobacter hydrocarbonoclasticus</name>
    <name type="synonym">Marinobacter aquaeolei</name>
    <dbReference type="NCBI Taxonomy" id="2743"/>
    <lineage>
        <taxon>Bacteria</taxon>
        <taxon>Pseudomonadati</taxon>
        <taxon>Pseudomonadota</taxon>
        <taxon>Gammaproteobacteria</taxon>
        <taxon>Pseudomonadales</taxon>
        <taxon>Marinobacteraceae</taxon>
        <taxon>Marinobacter</taxon>
    </lineage>
</organism>